<sequence length="227" mass="25816">MVPEPSNCNPTFDSAPDLPFVPFEGSFDEQLDAYTDPCDNKEAYVLSRGGNEALMTPIKIPLPATKELTPIRVDSDQLNSLLDPVVRFARPLRPTVARNIGNTLHANRLFFRHIENKETAMDKSAMDAYIRILHNSPNFVGLRPEKKEDPFTVLGVFFYDLVSDMFIRNEGRNDPEHDRDSTDHLTEDMCGPLLDLVRGQHNTRVGWEKIVPWNEIDKNIGLRSLLI</sequence>
<accession>A0ABD3EQ52</accession>
<proteinExistence type="predicted"/>
<dbReference type="EMBL" id="JAVIJP010000002">
    <property type="protein sequence ID" value="KAL3655219.1"/>
    <property type="molecule type" value="Genomic_DNA"/>
</dbReference>
<gene>
    <name evidence="1" type="ORF">CASFOL_001005</name>
</gene>
<organism evidence="1 2">
    <name type="scientific">Castilleja foliolosa</name>
    <dbReference type="NCBI Taxonomy" id="1961234"/>
    <lineage>
        <taxon>Eukaryota</taxon>
        <taxon>Viridiplantae</taxon>
        <taxon>Streptophyta</taxon>
        <taxon>Embryophyta</taxon>
        <taxon>Tracheophyta</taxon>
        <taxon>Spermatophyta</taxon>
        <taxon>Magnoliopsida</taxon>
        <taxon>eudicotyledons</taxon>
        <taxon>Gunneridae</taxon>
        <taxon>Pentapetalae</taxon>
        <taxon>asterids</taxon>
        <taxon>lamiids</taxon>
        <taxon>Lamiales</taxon>
        <taxon>Orobanchaceae</taxon>
        <taxon>Pedicularideae</taxon>
        <taxon>Castillejinae</taxon>
        <taxon>Castilleja</taxon>
    </lineage>
</organism>
<comment type="caution">
    <text evidence="1">The sequence shown here is derived from an EMBL/GenBank/DDBJ whole genome shotgun (WGS) entry which is preliminary data.</text>
</comment>
<evidence type="ECO:0000313" key="1">
    <source>
        <dbReference type="EMBL" id="KAL3655219.1"/>
    </source>
</evidence>
<name>A0ABD3EQ52_9LAMI</name>
<keyword evidence="2" id="KW-1185">Reference proteome</keyword>
<dbReference type="Proteomes" id="UP001632038">
    <property type="component" value="Unassembled WGS sequence"/>
</dbReference>
<reference evidence="2" key="1">
    <citation type="journal article" date="2024" name="IScience">
        <title>Strigolactones Initiate the Formation of Haustorium-like Structures in Castilleja.</title>
        <authorList>
            <person name="Buerger M."/>
            <person name="Peterson D."/>
            <person name="Chory J."/>
        </authorList>
    </citation>
    <scope>NUCLEOTIDE SEQUENCE [LARGE SCALE GENOMIC DNA]</scope>
</reference>
<evidence type="ECO:0000313" key="2">
    <source>
        <dbReference type="Proteomes" id="UP001632038"/>
    </source>
</evidence>
<dbReference type="AlphaFoldDB" id="A0ABD3EQ52"/>
<protein>
    <submittedName>
        <fullName evidence="1">Uncharacterized protein</fullName>
    </submittedName>
</protein>